<accession>A0ACC1T9V7</accession>
<organism evidence="1 2">
    <name type="scientific">Phlebia brevispora</name>
    <dbReference type="NCBI Taxonomy" id="194682"/>
    <lineage>
        <taxon>Eukaryota</taxon>
        <taxon>Fungi</taxon>
        <taxon>Dikarya</taxon>
        <taxon>Basidiomycota</taxon>
        <taxon>Agaricomycotina</taxon>
        <taxon>Agaricomycetes</taxon>
        <taxon>Polyporales</taxon>
        <taxon>Meruliaceae</taxon>
        <taxon>Phlebia</taxon>
    </lineage>
</organism>
<dbReference type="Proteomes" id="UP001148662">
    <property type="component" value="Unassembled WGS sequence"/>
</dbReference>
<protein>
    <submittedName>
        <fullName evidence="1">Uncharacterized protein</fullName>
    </submittedName>
</protein>
<dbReference type="EMBL" id="JANHOG010000239">
    <property type="protein sequence ID" value="KAJ3556463.1"/>
    <property type="molecule type" value="Genomic_DNA"/>
</dbReference>
<comment type="caution">
    <text evidence="1">The sequence shown here is derived from an EMBL/GenBank/DDBJ whole genome shotgun (WGS) entry which is preliminary data.</text>
</comment>
<reference evidence="1" key="1">
    <citation type="submission" date="2022-07" db="EMBL/GenBank/DDBJ databases">
        <title>Genome Sequence of Phlebia brevispora.</title>
        <authorList>
            <person name="Buettner E."/>
        </authorList>
    </citation>
    <scope>NUCLEOTIDE SEQUENCE</scope>
    <source>
        <strain evidence="1">MPL23</strain>
    </source>
</reference>
<proteinExistence type="predicted"/>
<sequence>MFWCGGLPHAKGGVKKTGFLRSPAEGLNASSASTTNPPTFSPSARVEDMAQPAVLTIAGTDSSGGAGIQADLKTFTAHNCYGTSVVTALTAQNTTGVQAVHPSPPEFIEQQLRSVLEDIDVKAMKTGMLYDASSIRAIVKTLKSHYGDKPMPPLVCDPVCVSTSGHALLQPDAVEVMISELFPLASLITPNKSEAELILSCRSLPSSIDNLEEMLTAAKNIVRLGPKAVLVKGGHMTVTAQDVEKVAAKYPDIRVVRDGIYSENMEILQVSEAPPSSQLVVDVLQGASGAVLYLHPRIDSTSTHGTGCTLSAAIICGLSRGHDFAESVRLGTAYTHLGIELAQPVGKGHGPLNHMHSIMQRSVPSPTRDNPHPFTRLLIQSTAGLWKQYVEHEFVKQLGKGTLPRECFLHFIKTTCISGTTHGPTDTTSMIAAKSDNFPAIKAATDTILNVIDEVNSHKTFCAQWGITEEELLATPESPSTTAYGAYILDCGLSGDRAKLVMAVAACLLGYGEVGLWLKKEAAKPGSWVVVDGNPYAKWMDDYGNEHYQAAVKRGLGEFLSATGGFAVSLTQLAETIETIAVADPPSPTRFEEWKMVWTRCAQLEKGFWDMALHLL</sequence>
<keyword evidence="2" id="KW-1185">Reference proteome</keyword>
<evidence type="ECO:0000313" key="2">
    <source>
        <dbReference type="Proteomes" id="UP001148662"/>
    </source>
</evidence>
<evidence type="ECO:0000313" key="1">
    <source>
        <dbReference type="EMBL" id="KAJ3556463.1"/>
    </source>
</evidence>
<gene>
    <name evidence="1" type="ORF">NM688_g2012</name>
</gene>
<name>A0ACC1T9V7_9APHY</name>